<dbReference type="PANTHER" id="PTHR43178:SF5">
    <property type="entry name" value="LIPOAMIDE ACYLTRANSFERASE COMPONENT OF BRANCHED-CHAIN ALPHA-KETO ACID DEHYDROGENASE COMPLEX, MITOCHONDRIAL"/>
    <property type="match status" value="1"/>
</dbReference>
<dbReference type="SUPFAM" id="SSF52777">
    <property type="entry name" value="CoA-dependent acyltransferases"/>
    <property type="match status" value="1"/>
</dbReference>
<evidence type="ECO:0000256" key="3">
    <source>
        <dbReference type="ARBA" id="ARBA00011484"/>
    </source>
</evidence>
<keyword evidence="4 7" id="KW-0808">Transferase</keyword>
<evidence type="ECO:0000256" key="8">
    <source>
        <dbReference type="SAM" id="MobiDB-lite"/>
    </source>
</evidence>
<evidence type="ECO:0000256" key="4">
    <source>
        <dbReference type="ARBA" id="ARBA00022679"/>
    </source>
</evidence>
<evidence type="ECO:0000256" key="7">
    <source>
        <dbReference type="RuleBase" id="RU003423"/>
    </source>
</evidence>
<feature type="domain" description="Lipoyl-binding" evidence="9">
    <location>
        <begin position="3"/>
        <end position="78"/>
    </location>
</feature>
<evidence type="ECO:0000256" key="2">
    <source>
        <dbReference type="ARBA" id="ARBA00007317"/>
    </source>
</evidence>
<dbReference type="PROSITE" id="PS50968">
    <property type="entry name" value="BIOTINYL_LIPOYL"/>
    <property type="match status" value="1"/>
</dbReference>
<feature type="compositionally biased region" description="Low complexity" evidence="8">
    <location>
        <begin position="205"/>
        <end position="217"/>
    </location>
</feature>
<dbReference type="AlphaFoldDB" id="A0A395M0Y2"/>
<gene>
    <name evidence="11" type="ORF">D0433_05410</name>
</gene>
<reference evidence="11 12" key="1">
    <citation type="journal article" date="2011" name="ISME J.">
        <title>Community ecology of hot spring cyanobacterial mats: predominant populations and their functional potential.</title>
        <authorList>
            <person name="Klatt C.G."/>
            <person name="Wood J.M."/>
            <person name="Rusch D.B."/>
            <person name="Bateson M.M."/>
            <person name="Hamamura N."/>
            <person name="Heidelberg J.F."/>
            <person name="Grossman A.R."/>
            <person name="Bhaya D."/>
            <person name="Cohan F.M."/>
            <person name="Kuhl M."/>
            <person name="Bryant D.A."/>
            <person name="Ward D.M."/>
        </authorList>
    </citation>
    <scope>NUCLEOTIDE SEQUENCE [LARGE SCALE GENOMIC DNA]</scope>
    <source>
        <strain evidence="11">OS</strain>
    </source>
</reference>
<dbReference type="EC" id="2.3.1.-" evidence="7"/>
<accession>A0A395M0Y2</accession>
<comment type="caution">
    <text evidence="11">The sequence shown here is derived from an EMBL/GenBank/DDBJ whole genome shotgun (WGS) entry which is preliminary data.</text>
</comment>
<evidence type="ECO:0000259" key="10">
    <source>
        <dbReference type="PROSITE" id="PS51826"/>
    </source>
</evidence>
<organism evidence="11 12">
    <name type="scientific">Candidatus Thermochlorobacter aerophilus</name>
    <dbReference type="NCBI Taxonomy" id="1868324"/>
    <lineage>
        <taxon>Bacteria</taxon>
        <taxon>Pseudomonadati</taxon>
        <taxon>Chlorobiota</taxon>
        <taxon>Chlorobiia</taxon>
        <taxon>Chlorobiales</taxon>
        <taxon>Candidatus Thermochlorobacteriaceae</taxon>
        <taxon>Candidatus Thermochlorobacter</taxon>
    </lineage>
</organism>
<feature type="compositionally biased region" description="Low complexity" evidence="8">
    <location>
        <begin position="88"/>
        <end position="109"/>
    </location>
</feature>
<dbReference type="InterPro" id="IPR000089">
    <property type="entry name" value="Biotin_lipoyl"/>
</dbReference>
<dbReference type="PANTHER" id="PTHR43178">
    <property type="entry name" value="DIHYDROLIPOAMIDE ACETYLTRANSFERASE COMPONENT OF PYRUVATE DEHYDROGENASE COMPLEX"/>
    <property type="match status" value="1"/>
</dbReference>
<keyword evidence="6 7" id="KW-0012">Acyltransferase</keyword>
<dbReference type="InterPro" id="IPR011053">
    <property type="entry name" value="Single_hybrid_motif"/>
</dbReference>
<evidence type="ECO:0000259" key="9">
    <source>
        <dbReference type="PROSITE" id="PS50968"/>
    </source>
</evidence>
<comment type="similarity">
    <text evidence="2 7">Belongs to the 2-oxoacid dehydrogenase family.</text>
</comment>
<dbReference type="InterPro" id="IPR050743">
    <property type="entry name" value="2-oxoacid_DH_E2_comp"/>
</dbReference>
<dbReference type="GO" id="GO:0031405">
    <property type="term" value="F:lipoic acid binding"/>
    <property type="evidence" value="ECO:0007669"/>
    <property type="project" value="TreeGrafter"/>
</dbReference>
<feature type="compositionally biased region" description="Polar residues" evidence="8">
    <location>
        <begin position="110"/>
        <end position="131"/>
    </location>
</feature>
<evidence type="ECO:0000256" key="1">
    <source>
        <dbReference type="ARBA" id="ARBA00001938"/>
    </source>
</evidence>
<proteinExistence type="inferred from homology"/>
<evidence type="ECO:0000313" key="12">
    <source>
        <dbReference type="Proteomes" id="UP000266389"/>
    </source>
</evidence>
<feature type="region of interest" description="Disordered" evidence="8">
    <location>
        <begin position="88"/>
        <end position="131"/>
    </location>
</feature>
<dbReference type="Pfam" id="PF00198">
    <property type="entry name" value="2-oxoacid_dh"/>
    <property type="match status" value="1"/>
</dbReference>
<dbReference type="EMBL" id="PHFL01000039">
    <property type="protein sequence ID" value="RFM24427.1"/>
    <property type="molecule type" value="Genomic_DNA"/>
</dbReference>
<dbReference type="Gene3D" id="2.40.50.100">
    <property type="match status" value="1"/>
</dbReference>
<dbReference type="Pfam" id="PF02817">
    <property type="entry name" value="E3_binding"/>
    <property type="match status" value="1"/>
</dbReference>
<dbReference type="CDD" id="cd06849">
    <property type="entry name" value="lipoyl_domain"/>
    <property type="match status" value="1"/>
</dbReference>
<dbReference type="PROSITE" id="PS00189">
    <property type="entry name" value="LIPOYL"/>
    <property type="match status" value="1"/>
</dbReference>
<dbReference type="FunFam" id="3.30.559.10:FF:000007">
    <property type="entry name" value="Dihydrolipoamide acetyltransferase component of pyruvate dehydrogenase complex"/>
    <property type="match status" value="1"/>
</dbReference>
<evidence type="ECO:0000256" key="6">
    <source>
        <dbReference type="ARBA" id="ARBA00023315"/>
    </source>
</evidence>
<dbReference type="GO" id="GO:0005737">
    <property type="term" value="C:cytoplasm"/>
    <property type="evidence" value="ECO:0007669"/>
    <property type="project" value="TreeGrafter"/>
</dbReference>
<dbReference type="InterPro" id="IPR036625">
    <property type="entry name" value="E3-bd_dom_sf"/>
</dbReference>
<dbReference type="InterPro" id="IPR004167">
    <property type="entry name" value="PSBD"/>
</dbReference>
<dbReference type="PROSITE" id="PS51826">
    <property type="entry name" value="PSBD"/>
    <property type="match status" value="1"/>
</dbReference>
<protein>
    <recommendedName>
        <fullName evidence="7">Dihydrolipoamide acetyltransferase component of pyruvate dehydrogenase complex</fullName>
        <ecNumber evidence="7">2.3.1.-</ecNumber>
    </recommendedName>
</protein>
<name>A0A395M0Y2_9BACT</name>
<dbReference type="InterPro" id="IPR023213">
    <property type="entry name" value="CAT-like_dom_sf"/>
</dbReference>
<feature type="region of interest" description="Disordered" evidence="8">
    <location>
        <begin position="189"/>
        <end position="217"/>
    </location>
</feature>
<dbReference type="Proteomes" id="UP000266389">
    <property type="component" value="Unassembled WGS sequence"/>
</dbReference>
<keyword evidence="5 7" id="KW-0450">Lipoyl</keyword>
<dbReference type="Gene3D" id="4.10.320.10">
    <property type="entry name" value="E3-binding domain"/>
    <property type="match status" value="1"/>
</dbReference>
<dbReference type="Pfam" id="PF00364">
    <property type="entry name" value="Biotin_lipoyl"/>
    <property type="match status" value="1"/>
</dbReference>
<dbReference type="SUPFAM" id="SSF51230">
    <property type="entry name" value="Single hybrid motif"/>
    <property type="match status" value="1"/>
</dbReference>
<comment type="subunit">
    <text evidence="3">Forms a 24-polypeptide structural core with octahedral symmetry.</text>
</comment>
<sequence>MAKIDVVMPKMGESLMEGTIIEWLKKVGDPVQKDENLLRIATDKVDTDVPAPESGIVVEILYPENTTVAVGLPIARIETDVSAAVAASAPTPSPAASTASSPHSPAETSVSSPSDGSATSSVQGNGQTVSAPVTAAPAGRRFYSPVVMQIAQAEGISIQELEQIPGTGMGGRVTKSDVLNYLKSKRETAKTAAPSAPAVEHQPEPSTLPVTAASPTAPAVQSKPISVSYDASRSEVIQMDNMRRLIAEHMVRSKQTSAHVTSVSEADVTGLVRLVKAKKASFEAANGIRLTYTPFFIDAVVKTLKQFPMLNASVDGDKIILKKYINIGIAVALGERGEGGLIVPVIKGADEKNIVGLARAVQDLASRARAKKLLPDEIQGGTFTITNYGTTGNLFGAPIINQPQVAILGTGAIVKRPVVKTLPDDSDAIVVRSMMYLSLSYDHRIIDGALAGFFLQALVAQLESYNEHTPL</sequence>
<dbReference type="Gene3D" id="3.30.559.10">
    <property type="entry name" value="Chloramphenicol acetyltransferase-like domain"/>
    <property type="match status" value="1"/>
</dbReference>
<dbReference type="GO" id="GO:0016407">
    <property type="term" value="F:acetyltransferase activity"/>
    <property type="evidence" value="ECO:0007669"/>
    <property type="project" value="TreeGrafter"/>
</dbReference>
<comment type="cofactor">
    <cofactor evidence="1 7">
        <name>(R)-lipoate</name>
        <dbReference type="ChEBI" id="CHEBI:83088"/>
    </cofactor>
</comment>
<evidence type="ECO:0000313" key="11">
    <source>
        <dbReference type="EMBL" id="RFM24427.1"/>
    </source>
</evidence>
<dbReference type="InterPro" id="IPR001078">
    <property type="entry name" value="2-oxoacid_DH_actylTfrase"/>
</dbReference>
<feature type="domain" description="Peripheral subunit-binding (PSBD)" evidence="10">
    <location>
        <begin position="142"/>
        <end position="182"/>
    </location>
</feature>
<dbReference type="SUPFAM" id="SSF47005">
    <property type="entry name" value="Peripheral subunit-binding domain of 2-oxo acid dehydrogenase complex"/>
    <property type="match status" value="1"/>
</dbReference>
<dbReference type="InterPro" id="IPR003016">
    <property type="entry name" value="2-oxoA_DH_lipoyl-BS"/>
</dbReference>
<evidence type="ECO:0000256" key="5">
    <source>
        <dbReference type="ARBA" id="ARBA00022823"/>
    </source>
</evidence>